<dbReference type="GO" id="GO:0045893">
    <property type="term" value="P:positive regulation of DNA-templated transcription"/>
    <property type="evidence" value="ECO:0007669"/>
    <property type="project" value="UniProtKB-ARBA"/>
</dbReference>
<feature type="domain" description="C2H2-type" evidence="9">
    <location>
        <begin position="8"/>
        <end position="35"/>
    </location>
</feature>
<keyword evidence="6" id="KW-0539">Nucleus</keyword>
<dbReference type="GO" id="GO:0043565">
    <property type="term" value="F:sequence-specific DNA binding"/>
    <property type="evidence" value="ECO:0007669"/>
    <property type="project" value="UniProtKB-ARBA"/>
</dbReference>
<evidence type="ECO:0000313" key="10">
    <source>
        <dbReference type="EMBL" id="KAF9518927.1"/>
    </source>
</evidence>
<keyword evidence="4 7" id="KW-0863">Zinc-finger</keyword>
<feature type="domain" description="C2H2-type" evidence="9">
    <location>
        <begin position="36"/>
        <end position="65"/>
    </location>
</feature>
<dbReference type="GO" id="GO:0005694">
    <property type="term" value="C:chromosome"/>
    <property type="evidence" value="ECO:0007669"/>
    <property type="project" value="UniProtKB-ARBA"/>
</dbReference>
<keyword evidence="11" id="KW-1185">Reference proteome</keyword>
<protein>
    <recommendedName>
        <fullName evidence="9">C2H2-type domain-containing protein</fullName>
    </recommendedName>
</protein>
<dbReference type="GO" id="GO:0008270">
    <property type="term" value="F:zinc ion binding"/>
    <property type="evidence" value="ECO:0007669"/>
    <property type="project" value="UniProtKB-KW"/>
</dbReference>
<evidence type="ECO:0000256" key="8">
    <source>
        <dbReference type="SAM" id="MobiDB-lite"/>
    </source>
</evidence>
<keyword evidence="5" id="KW-0862">Zinc</keyword>
<proteinExistence type="predicted"/>
<evidence type="ECO:0000256" key="6">
    <source>
        <dbReference type="ARBA" id="ARBA00023242"/>
    </source>
</evidence>
<name>A0A9P6B7P2_9AGAM</name>
<evidence type="ECO:0000256" key="7">
    <source>
        <dbReference type="PROSITE-ProRule" id="PRU00042"/>
    </source>
</evidence>
<dbReference type="PROSITE" id="PS00028">
    <property type="entry name" value="ZINC_FINGER_C2H2_1"/>
    <property type="match status" value="1"/>
</dbReference>
<feature type="region of interest" description="Disordered" evidence="8">
    <location>
        <begin position="76"/>
        <end position="119"/>
    </location>
</feature>
<dbReference type="FunFam" id="3.30.160.60:FF:000446">
    <property type="entry name" value="Zinc finger protein"/>
    <property type="match status" value="1"/>
</dbReference>
<sequence length="254" mass="28279">MRTGRKSHPCLECNSIFDRPSALKQHMSRHTGEKAHTCTMCHKSFSVLSNLRRHMKTCGTLGRRRGRAVPTRVLTSPDVHNGRSLHPHPFDSPSSNFSPGARPYSHSYNNPHATIDSDLTPSPAMASWLPASPEPIRDSLSSFPNPAISNQTDEPLHWNSMAQLPLPWYPSTASHSRNCSSILRDSLRFLPANQDTHSGPGVEYWSGEFDYPNPRYTYYSTSGTFPSQPVVSTDRAVVHDDGSFAKHVGMGSYY</sequence>
<dbReference type="PANTHER" id="PTHR16515">
    <property type="entry name" value="PR DOMAIN ZINC FINGER PROTEIN"/>
    <property type="match status" value="1"/>
</dbReference>
<evidence type="ECO:0000256" key="4">
    <source>
        <dbReference type="ARBA" id="ARBA00022771"/>
    </source>
</evidence>
<dbReference type="Proteomes" id="UP000886523">
    <property type="component" value="Unassembled WGS sequence"/>
</dbReference>
<accession>A0A9P6B7P2</accession>
<gene>
    <name evidence="10" type="ORF">BS47DRAFT_170619</name>
</gene>
<feature type="compositionally biased region" description="Polar residues" evidence="8">
    <location>
        <begin position="106"/>
        <end position="119"/>
    </location>
</feature>
<dbReference type="SUPFAM" id="SSF57667">
    <property type="entry name" value="beta-beta-alpha zinc fingers"/>
    <property type="match status" value="1"/>
</dbReference>
<dbReference type="InterPro" id="IPR050331">
    <property type="entry name" value="Zinc_finger"/>
</dbReference>
<evidence type="ECO:0000256" key="1">
    <source>
        <dbReference type="ARBA" id="ARBA00004123"/>
    </source>
</evidence>
<keyword evidence="2" id="KW-0479">Metal-binding</keyword>
<reference evidence="10" key="1">
    <citation type="journal article" date="2020" name="Nat. Commun.">
        <title>Large-scale genome sequencing of mycorrhizal fungi provides insights into the early evolution of symbiotic traits.</title>
        <authorList>
            <person name="Miyauchi S."/>
            <person name="Kiss E."/>
            <person name="Kuo A."/>
            <person name="Drula E."/>
            <person name="Kohler A."/>
            <person name="Sanchez-Garcia M."/>
            <person name="Morin E."/>
            <person name="Andreopoulos B."/>
            <person name="Barry K.W."/>
            <person name="Bonito G."/>
            <person name="Buee M."/>
            <person name="Carver A."/>
            <person name="Chen C."/>
            <person name="Cichocki N."/>
            <person name="Clum A."/>
            <person name="Culley D."/>
            <person name="Crous P.W."/>
            <person name="Fauchery L."/>
            <person name="Girlanda M."/>
            <person name="Hayes R.D."/>
            <person name="Keri Z."/>
            <person name="LaButti K."/>
            <person name="Lipzen A."/>
            <person name="Lombard V."/>
            <person name="Magnuson J."/>
            <person name="Maillard F."/>
            <person name="Murat C."/>
            <person name="Nolan M."/>
            <person name="Ohm R.A."/>
            <person name="Pangilinan J."/>
            <person name="Pereira M.F."/>
            <person name="Perotto S."/>
            <person name="Peter M."/>
            <person name="Pfister S."/>
            <person name="Riley R."/>
            <person name="Sitrit Y."/>
            <person name="Stielow J.B."/>
            <person name="Szollosi G."/>
            <person name="Zifcakova L."/>
            <person name="Stursova M."/>
            <person name="Spatafora J.W."/>
            <person name="Tedersoo L."/>
            <person name="Vaario L.M."/>
            <person name="Yamada A."/>
            <person name="Yan M."/>
            <person name="Wang P."/>
            <person name="Xu J."/>
            <person name="Bruns T."/>
            <person name="Baldrian P."/>
            <person name="Vilgalys R."/>
            <person name="Dunand C."/>
            <person name="Henrissat B."/>
            <person name="Grigoriev I.V."/>
            <person name="Hibbett D."/>
            <person name="Nagy L.G."/>
            <person name="Martin F.M."/>
        </authorList>
    </citation>
    <scope>NUCLEOTIDE SEQUENCE</scope>
    <source>
        <strain evidence="10">UP504</strain>
    </source>
</reference>
<dbReference type="FunFam" id="3.30.160.60:FF:001732">
    <property type="entry name" value="Zgc:162936"/>
    <property type="match status" value="1"/>
</dbReference>
<dbReference type="InterPro" id="IPR013087">
    <property type="entry name" value="Znf_C2H2_type"/>
</dbReference>
<dbReference type="Gene3D" id="3.30.160.60">
    <property type="entry name" value="Classic Zinc Finger"/>
    <property type="match status" value="2"/>
</dbReference>
<evidence type="ECO:0000256" key="2">
    <source>
        <dbReference type="ARBA" id="ARBA00022723"/>
    </source>
</evidence>
<dbReference type="SMART" id="SM00355">
    <property type="entry name" value="ZnF_C2H2"/>
    <property type="match status" value="2"/>
</dbReference>
<evidence type="ECO:0000256" key="3">
    <source>
        <dbReference type="ARBA" id="ARBA00022737"/>
    </source>
</evidence>
<dbReference type="InterPro" id="IPR036236">
    <property type="entry name" value="Znf_C2H2_sf"/>
</dbReference>
<evidence type="ECO:0000256" key="5">
    <source>
        <dbReference type="ARBA" id="ARBA00022833"/>
    </source>
</evidence>
<dbReference type="PROSITE" id="PS50157">
    <property type="entry name" value="ZINC_FINGER_C2H2_2"/>
    <property type="match status" value="2"/>
</dbReference>
<organism evidence="10 11">
    <name type="scientific">Hydnum rufescens UP504</name>
    <dbReference type="NCBI Taxonomy" id="1448309"/>
    <lineage>
        <taxon>Eukaryota</taxon>
        <taxon>Fungi</taxon>
        <taxon>Dikarya</taxon>
        <taxon>Basidiomycota</taxon>
        <taxon>Agaricomycotina</taxon>
        <taxon>Agaricomycetes</taxon>
        <taxon>Cantharellales</taxon>
        <taxon>Hydnaceae</taxon>
        <taxon>Hydnum</taxon>
    </lineage>
</organism>
<dbReference type="Pfam" id="PF00096">
    <property type="entry name" value="zf-C2H2"/>
    <property type="match status" value="2"/>
</dbReference>
<evidence type="ECO:0000259" key="9">
    <source>
        <dbReference type="PROSITE" id="PS50157"/>
    </source>
</evidence>
<dbReference type="GO" id="GO:0005634">
    <property type="term" value="C:nucleus"/>
    <property type="evidence" value="ECO:0007669"/>
    <property type="project" value="UniProtKB-SubCell"/>
</dbReference>
<dbReference type="PANTHER" id="PTHR16515:SF49">
    <property type="entry name" value="GASTRULA ZINC FINGER PROTEIN XLCGF49.1-LIKE-RELATED"/>
    <property type="match status" value="1"/>
</dbReference>
<dbReference type="EMBL" id="MU128921">
    <property type="protein sequence ID" value="KAF9518927.1"/>
    <property type="molecule type" value="Genomic_DNA"/>
</dbReference>
<evidence type="ECO:0000313" key="11">
    <source>
        <dbReference type="Proteomes" id="UP000886523"/>
    </source>
</evidence>
<comment type="caution">
    <text evidence="10">The sequence shown here is derived from an EMBL/GenBank/DDBJ whole genome shotgun (WGS) entry which is preliminary data.</text>
</comment>
<dbReference type="AlphaFoldDB" id="A0A9P6B7P2"/>
<comment type="subcellular location">
    <subcellularLocation>
        <location evidence="1">Nucleus</location>
    </subcellularLocation>
</comment>
<dbReference type="OrthoDB" id="6077919at2759"/>
<keyword evidence="3" id="KW-0677">Repeat</keyword>